<reference evidence="2" key="1">
    <citation type="submission" date="2022-01" db="EMBL/GenBank/DDBJ databases">
        <title>Comparative genomics reveals a dynamic genome evolution in the ectomycorrhizal milk-cap (Lactarius) mushrooms.</title>
        <authorList>
            <consortium name="DOE Joint Genome Institute"/>
            <person name="Lebreton A."/>
            <person name="Tang N."/>
            <person name="Kuo A."/>
            <person name="LaButti K."/>
            <person name="Drula E."/>
            <person name="Barry K."/>
            <person name="Clum A."/>
            <person name="Lipzen A."/>
            <person name="Mousain D."/>
            <person name="Ng V."/>
            <person name="Wang R."/>
            <person name="Wang X."/>
            <person name="Dai Y."/>
            <person name="Henrissat B."/>
            <person name="Grigoriev I.V."/>
            <person name="Guerin-Laguette A."/>
            <person name="Yu F."/>
            <person name="Martin F.M."/>
        </authorList>
    </citation>
    <scope>NUCLEOTIDE SEQUENCE</scope>
    <source>
        <strain evidence="2">QP</strain>
    </source>
</reference>
<evidence type="ECO:0000313" key="3">
    <source>
        <dbReference type="Proteomes" id="UP001201163"/>
    </source>
</evidence>
<comment type="caution">
    <text evidence="2">The sequence shown here is derived from an EMBL/GenBank/DDBJ whole genome shotgun (WGS) entry which is preliminary data.</text>
</comment>
<name>A0AAD4LBP4_9AGAM</name>
<evidence type="ECO:0000313" key="2">
    <source>
        <dbReference type="EMBL" id="KAH8980407.1"/>
    </source>
</evidence>
<dbReference type="Proteomes" id="UP001201163">
    <property type="component" value="Unassembled WGS sequence"/>
</dbReference>
<keyword evidence="3" id="KW-1185">Reference proteome</keyword>
<dbReference type="AlphaFoldDB" id="A0AAD4LBP4"/>
<accession>A0AAD4LBP4</accession>
<sequence>MFSQAGPLEVMHRHSTSVHRHPYPVYQIYRGNESSRDHHGTHIKPKAPKRRGSVSPFFRPPAPFEQSLTVQHGPGGQWDNPMSKGSQDTTSSRGEDTYSQQQLGQSGYEYGSNVGGGQTGTGTGSTDTQSDQYETSGQYGGSERATTGQTAGYTDPARNVAGAGGGRRPDDDDEYGAAVGPGGGPTGKPSMASKAMGTSSVLSVGTPN</sequence>
<feature type="region of interest" description="Disordered" evidence="1">
    <location>
        <begin position="32"/>
        <end position="208"/>
    </location>
</feature>
<feature type="compositionally biased region" description="Polar residues" evidence="1">
    <location>
        <begin position="83"/>
        <end position="105"/>
    </location>
</feature>
<feature type="compositionally biased region" description="Gly residues" evidence="1">
    <location>
        <begin position="113"/>
        <end position="123"/>
    </location>
</feature>
<protein>
    <submittedName>
        <fullName evidence="2">Uncharacterized protein</fullName>
    </submittedName>
</protein>
<feature type="compositionally biased region" description="Basic residues" evidence="1">
    <location>
        <begin position="41"/>
        <end position="52"/>
    </location>
</feature>
<dbReference type="EMBL" id="JAKELL010000136">
    <property type="protein sequence ID" value="KAH8980407.1"/>
    <property type="molecule type" value="Genomic_DNA"/>
</dbReference>
<feature type="compositionally biased region" description="Polar residues" evidence="1">
    <location>
        <begin position="196"/>
        <end position="208"/>
    </location>
</feature>
<gene>
    <name evidence="2" type="ORF">EDB92DRAFT_1900800</name>
</gene>
<proteinExistence type="predicted"/>
<organism evidence="2 3">
    <name type="scientific">Lactarius akahatsu</name>
    <dbReference type="NCBI Taxonomy" id="416441"/>
    <lineage>
        <taxon>Eukaryota</taxon>
        <taxon>Fungi</taxon>
        <taxon>Dikarya</taxon>
        <taxon>Basidiomycota</taxon>
        <taxon>Agaricomycotina</taxon>
        <taxon>Agaricomycetes</taxon>
        <taxon>Russulales</taxon>
        <taxon>Russulaceae</taxon>
        <taxon>Lactarius</taxon>
    </lineage>
</organism>
<evidence type="ECO:0000256" key="1">
    <source>
        <dbReference type="SAM" id="MobiDB-lite"/>
    </source>
</evidence>